<feature type="compositionally biased region" description="Basic and acidic residues" evidence="2">
    <location>
        <begin position="549"/>
        <end position="572"/>
    </location>
</feature>
<dbReference type="SMART" id="SM00757">
    <property type="entry name" value="CRA"/>
    <property type="match status" value="1"/>
</dbReference>
<feature type="compositionally biased region" description="Polar residues" evidence="2">
    <location>
        <begin position="491"/>
        <end position="518"/>
    </location>
</feature>
<dbReference type="PROSITE" id="PS50188">
    <property type="entry name" value="B302_SPRY"/>
    <property type="match status" value="1"/>
</dbReference>
<dbReference type="InterPro" id="IPR003877">
    <property type="entry name" value="SPRY_dom"/>
</dbReference>
<dbReference type="InterPro" id="IPR024964">
    <property type="entry name" value="CTLH/CRA"/>
</dbReference>
<evidence type="ECO:0000313" key="6">
    <source>
        <dbReference type="Proteomes" id="UP000799429"/>
    </source>
</evidence>
<sequence length="683" mass="75410">MFRRSSYASVAAGTAASTSPQPFQSRPNTLSPMMNPTYSGANSLPYSTHHSRHPSRGMDVEGHHNAGSWGRGGQLPSYSSQYGYSSNGSGGGAYDGLHETFFIPSYLRGSRHMERLEEAYKARVAAQREMKSSHSNPGSLSASSSSVNLHKMVPSHRGMTHDIIERAPAHNEPKYAPLPMRWSESDMVGLELQADGLEVRFGGSSKTHDDAASIRADHCMPRQCGIYYYEVTVVSKGKEGLIGVGFSAKGVPLNRLPGWEPRSWAYHGDDGYSFCQTAQGKAYGPKFSTTDVIGCGINFRTNSAFFTKNGIYLGTAFKDILKEEDLYPSVGMKKPGEHLRVNFGQSPFIFDIDGMMRQEKKMIQDEINKADVASLHPPLDETALIHELIAQYLAHDGYVETARAFAHEVRAESQALANGNTNATIKELDPADDIDGVNRQRIRMAILDGDVDKALKYTKSFYPRVLRENENIYFKLKCCKFVEMARRFVEQQSANAPSSNRATSNGNATSNGHRNQNGKAPVINDYDDDVFDHQMELDDQLIHNGGSGDWERMDMEDSQPHESRATGEKEQQGDLMVELFKYGAELKTEFKDDPRRETKQTLDSIFAIIAYPDVRESPVNQLLDVSGRVAVAEELNGAILVSLGKSSSAALERLCQQSEALVNELAGDGGPGAFINVRKDFLL</sequence>
<dbReference type="Pfam" id="PF10607">
    <property type="entry name" value="CTLH"/>
    <property type="match status" value="1"/>
</dbReference>
<dbReference type="OrthoDB" id="25503at2759"/>
<feature type="compositionally biased region" description="Low complexity" evidence="2">
    <location>
        <begin position="133"/>
        <end position="146"/>
    </location>
</feature>
<evidence type="ECO:0000259" key="3">
    <source>
        <dbReference type="PROSITE" id="PS50188"/>
    </source>
</evidence>
<feature type="compositionally biased region" description="Polar residues" evidence="2">
    <location>
        <begin position="20"/>
        <end position="48"/>
    </location>
</feature>
<dbReference type="InterPro" id="IPR035782">
    <property type="entry name" value="SPRY_RanBP9/10"/>
</dbReference>
<dbReference type="InterPro" id="IPR006594">
    <property type="entry name" value="LisH"/>
</dbReference>
<evidence type="ECO:0000256" key="2">
    <source>
        <dbReference type="SAM" id="MobiDB-lite"/>
    </source>
</evidence>
<evidence type="ECO:0000256" key="1">
    <source>
        <dbReference type="ARBA" id="ARBA00002343"/>
    </source>
</evidence>
<dbReference type="EMBL" id="MU006095">
    <property type="protein sequence ID" value="KAF2839409.1"/>
    <property type="molecule type" value="Genomic_DNA"/>
</dbReference>
<dbReference type="AlphaFoldDB" id="A0A9P4SBF4"/>
<dbReference type="SMART" id="SM00449">
    <property type="entry name" value="SPRY"/>
    <property type="match status" value="1"/>
</dbReference>
<feature type="region of interest" description="Disordered" evidence="2">
    <location>
        <begin position="541"/>
        <end position="572"/>
    </location>
</feature>
<dbReference type="PANTHER" id="PTHR12864">
    <property type="entry name" value="RAN BINDING PROTEIN 9-RELATED"/>
    <property type="match status" value="1"/>
</dbReference>
<dbReference type="PROSITE" id="PS50896">
    <property type="entry name" value="LISH"/>
    <property type="match status" value="1"/>
</dbReference>
<evidence type="ECO:0000313" key="5">
    <source>
        <dbReference type="EMBL" id="KAF2839409.1"/>
    </source>
</evidence>
<gene>
    <name evidence="5" type="ORF">M501DRAFT_1004019</name>
</gene>
<feature type="region of interest" description="Disordered" evidence="2">
    <location>
        <begin position="1"/>
        <end position="72"/>
    </location>
</feature>
<proteinExistence type="predicted"/>
<dbReference type="InterPro" id="IPR043136">
    <property type="entry name" value="B30.2/SPRY_sf"/>
</dbReference>
<organism evidence="5 6">
    <name type="scientific">Patellaria atrata CBS 101060</name>
    <dbReference type="NCBI Taxonomy" id="1346257"/>
    <lineage>
        <taxon>Eukaryota</taxon>
        <taxon>Fungi</taxon>
        <taxon>Dikarya</taxon>
        <taxon>Ascomycota</taxon>
        <taxon>Pezizomycotina</taxon>
        <taxon>Dothideomycetes</taxon>
        <taxon>Dothideomycetes incertae sedis</taxon>
        <taxon>Patellariales</taxon>
        <taxon>Patellariaceae</taxon>
        <taxon>Patellaria</taxon>
    </lineage>
</organism>
<reference evidence="5" key="1">
    <citation type="journal article" date="2020" name="Stud. Mycol.">
        <title>101 Dothideomycetes genomes: a test case for predicting lifestyles and emergence of pathogens.</title>
        <authorList>
            <person name="Haridas S."/>
            <person name="Albert R."/>
            <person name="Binder M."/>
            <person name="Bloem J."/>
            <person name="Labutti K."/>
            <person name="Salamov A."/>
            <person name="Andreopoulos B."/>
            <person name="Baker S."/>
            <person name="Barry K."/>
            <person name="Bills G."/>
            <person name="Bluhm B."/>
            <person name="Cannon C."/>
            <person name="Castanera R."/>
            <person name="Culley D."/>
            <person name="Daum C."/>
            <person name="Ezra D."/>
            <person name="Gonzalez J."/>
            <person name="Henrissat B."/>
            <person name="Kuo A."/>
            <person name="Liang C."/>
            <person name="Lipzen A."/>
            <person name="Lutzoni F."/>
            <person name="Magnuson J."/>
            <person name="Mondo S."/>
            <person name="Nolan M."/>
            <person name="Ohm R."/>
            <person name="Pangilinan J."/>
            <person name="Park H.-J."/>
            <person name="Ramirez L."/>
            <person name="Alfaro M."/>
            <person name="Sun H."/>
            <person name="Tritt A."/>
            <person name="Yoshinaga Y."/>
            <person name="Zwiers L.-H."/>
            <person name="Turgeon B."/>
            <person name="Goodwin S."/>
            <person name="Spatafora J."/>
            <person name="Crous P."/>
            <person name="Grigoriev I."/>
        </authorList>
    </citation>
    <scope>NUCLEOTIDE SEQUENCE</scope>
    <source>
        <strain evidence="5">CBS 101060</strain>
    </source>
</reference>
<feature type="compositionally biased region" description="Low complexity" evidence="2">
    <location>
        <begin position="1"/>
        <end position="19"/>
    </location>
</feature>
<feature type="domain" description="CTLH" evidence="4">
    <location>
        <begin position="438"/>
        <end position="492"/>
    </location>
</feature>
<dbReference type="InterPro" id="IPR001870">
    <property type="entry name" value="B30.2/SPRY"/>
</dbReference>
<dbReference type="Proteomes" id="UP000799429">
    <property type="component" value="Unassembled WGS sequence"/>
</dbReference>
<dbReference type="InterPro" id="IPR013144">
    <property type="entry name" value="CRA_dom"/>
</dbReference>
<protein>
    <submittedName>
        <fullName evidence="5">Ran-binding protein</fullName>
    </submittedName>
</protein>
<feature type="region of interest" description="Disordered" evidence="2">
    <location>
        <begin position="491"/>
        <end position="526"/>
    </location>
</feature>
<comment type="caution">
    <text evidence="5">The sequence shown here is derived from an EMBL/GenBank/DDBJ whole genome shotgun (WGS) entry which is preliminary data.</text>
</comment>
<feature type="domain" description="B30.2/SPRY" evidence="3">
    <location>
        <begin position="158"/>
        <end position="348"/>
    </location>
</feature>
<evidence type="ECO:0000259" key="4">
    <source>
        <dbReference type="PROSITE" id="PS50897"/>
    </source>
</evidence>
<dbReference type="InterPro" id="IPR050618">
    <property type="entry name" value="Ubq-SigPath_Reg"/>
</dbReference>
<comment type="function">
    <text evidence="1">Involved in the proteasome-dependent degradation of fructose-1,6-bisphosphatase.</text>
</comment>
<keyword evidence="6" id="KW-1185">Reference proteome</keyword>
<dbReference type="SMART" id="SM00668">
    <property type="entry name" value="CTLH"/>
    <property type="match status" value="1"/>
</dbReference>
<dbReference type="PROSITE" id="PS50897">
    <property type="entry name" value="CTLH"/>
    <property type="match status" value="1"/>
</dbReference>
<name>A0A9P4SBF4_9PEZI</name>
<dbReference type="CDD" id="cd12909">
    <property type="entry name" value="SPRY_RanBP9_10"/>
    <property type="match status" value="1"/>
</dbReference>
<dbReference type="SUPFAM" id="SSF49899">
    <property type="entry name" value="Concanavalin A-like lectins/glucanases"/>
    <property type="match status" value="1"/>
</dbReference>
<dbReference type="InterPro" id="IPR006595">
    <property type="entry name" value="CTLH_C"/>
</dbReference>
<dbReference type="Gene3D" id="2.60.120.920">
    <property type="match status" value="1"/>
</dbReference>
<feature type="region of interest" description="Disordered" evidence="2">
    <location>
        <begin position="127"/>
        <end position="147"/>
    </location>
</feature>
<accession>A0A9P4SBF4</accession>
<dbReference type="Pfam" id="PF00622">
    <property type="entry name" value="SPRY"/>
    <property type="match status" value="1"/>
</dbReference>
<dbReference type="InterPro" id="IPR013320">
    <property type="entry name" value="ConA-like_dom_sf"/>
</dbReference>